<feature type="domain" description="Translocator protein BipB-like C-terminal" evidence="16">
    <location>
        <begin position="248"/>
        <end position="566"/>
    </location>
</feature>
<evidence type="ECO:0000259" key="16">
    <source>
        <dbReference type="Pfam" id="PF04888"/>
    </source>
</evidence>
<evidence type="ECO:0000256" key="9">
    <source>
        <dbReference type="ARBA" id="ARBA00023054"/>
    </source>
</evidence>
<keyword evidence="6" id="KW-1043">Host membrane</keyword>
<evidence type="ECO:0000256" key="10">
    <source>
        <dbReference type="ARBA" id="ARBA00023136"/>
    </source>
</evidence>
<feature type="region of interest" description="Disordered" evidence="14">
    <location>
        <begin position="48"/>
        <end position="75"/>
    </location>
</feature>
<keyword evidence="21" id="KW-1185">Reference proteome</keyword>
<protein>
    <recommendedName>
        <fullName evidence="3">Translocator protein BipB</fullName>
    </recommendedName>
</protein>
<dbReference type="STRING" id="93220.A6P55_12335"/>
<comment type="function">
    <text evidence="11">Plays a role in the bacterium-induced formation of multinucleated giant cell (MNGC), which is formed after host cell fusion, as well as in the intercellular spreading of bacteria and in the induction of apoptosis in macrophages. May act in concert with other effector proteins to induce fusion of host cell membranes.</text>
</comment>
<reference evidence="18 20" key="1">
    <citation type="submission" date="2018-06" db="EMBL/GenBank/DDBJ databases">
        <authorList>
            <consortium name="Pathogen Informatics"/>
            <person name="Doyle S."/>
        </authorList>
    </citation>
    <scope>NUCLEOTIDE SEQUENCE [LARGE SCALE GENOMIC DNA]</scope>
    <source>
        <strain evidence="18 20">NCTC13160</strain>
    </source>
</reference>
<dbReference type="InterPro" id="IPR006972">
    <property type="entry name" value="BipB-like_C"/>
</dbReference>
<name>A0A378YQL3_9BURK</name>
<evidence type="ECO:0000256" key="11">
    <source>
        <dbReference type="ARBA" id="ARBA00025490"/>
    </source>
</evidence>
<dbReference type="KEGG" id="ppnm:LV28_15235"/>
<keyword evidence="4" id="KW-0964">Secreted</keyword>
<evidence type="ECO:0000256" key="3">
    <source>
        <dbReference type="ARBA" id="ARBA00018823"/>
    </source>
</evidence>
<dbReference type="EMBL" id="UGSG01000001">
    <property type="protein sequence ID" value="SUA79033.1"/>
    <property type="molecule type" value="Genomic_DNA"/>
</dbReference>
<evidence type="ECO:0000313" key="18">
    <source>
        <dbReference type="EMBL" id="SUA79033.1"/>
    </source>
</evidence>
<sequence>MTITLAPGLPPILPTLDKALDETLRSDKPDPGASDRPASLRRLALEGIARTDANDRNPSLNADTPELEPPPNSTRANLTLLLGRMREIMGSSSLSELQNRLAQWEAQSAAQQALADARGEAFKEALAEAQKALEALKAAMDALAQAQDALERARSRLSQAKARLDGLTPGTPEHDAALAEYDAAKSELEGATSRYQSARTAVDGAYDAAKDAMKRSDDAFETLSNDGVRQPGDKDKQYLDDLDELFRLMGLFAKLLGDSAVKGIEEDMKFFDALRKTRENDMQRQNEEYRKKVEKAGFLGKLFGVIGKVVGAVLAVVGVLGAVFTGGASMAMTVVGVALLADSVIGAATGFSVVSEALKPVMTHIVQPLASLIGDGISGLLEKAGVPKDTADMIGGVVGAVVAAVVVVALIAVAVVVGGGTAAARLGRMLGDLAGDLLKKIVPDLAREALKSGASMVTNQFAALATKIGLKEGNARVFANMLESILKVGELGLGATQTGGQTAIGILDKEAADIRADLSVSQEVLENVKESVKQAADRFAGTEGVISRLVSQMSDAAKAKYEAQRFALNHVRA</sequence>
<feature type="transmembrane region" description="Helical" evidence="15">
    <location>
        <begin position="393"/>
        <end position="419"/>
    </location>
</feature>
<organism evidence="18 20">
    <name type="scientific">Pandoraea pnomenusa</name>
    <dbReference type="NCBI Taxonomy" id="93220"/>
    <lineage>
        <taxon>Bacteria</taxon>
        <taxon>Pseudomonadati</taxon>
        <taxon>Pseudomonadota</taxon>
        <taxon>Betaproteobacteria</taxon>
        <taxon>Burkholderiales</taxon>
        <taxon>Burkholderiaceae</taxon>
        <taxon>Pandoraea</taxon>
    </lineage>
</organism>
<proteinExistence type="inferred from homology"/>
<dbReference type="GeneID" id="57196718"/>
<evidence type="ECO:0000256" key="1">
    <source>
        <dbReference type="ARBA" id="ARBA00004551"/>
    </source>
</evidence>
<dbReference type="GO" id="GO:0016020">
    <property type="term" value="C:membrane"/>
    <property type="evidence" value="ECO:0007669"/>
    <property type="project" value="InterPro"/>
</dbReference>
<evidence type="ECO:0000256" key="4">
    <source>
        <dbReference type="ARBA" id="ARBA00022525"/>
    </source>
</evidence>
<evidence type="ECO:0000313" key="20">
    <source>
        <dbReference type="Proteomes" id="UP000254573"/>
    </source>
</evidence>
<dbReference type="InterPro" id="IPR003895">
    <property type="entry name" value="T3SS_SctE/BipB"/>
</dbReference>
<evidence type="ECO:0000313" key="21">
    <source>
        <dbReference type="Proteomes" id="UP000361468"/>
    </source>
</evidence>
<evidence type="ECO:0000256" key="12">
    <source>
        <dbReference type="ARBA" id="ARBA00035640"/>
    </source>
</evidence>
<reference evidence="19 21" key="2">
    <citation type="submission" date="2019-08" db="EMBL/GenBank/DDBJ databases">
        <authorList>
            <person name="Peeters C."/>
        </authorList>
    </citation>
    <scope>NUCLEOTIDE SEQUENCE [LARGE SCALE GENOMIC DNA]</scope>
    <source>
        <strain evidence="19 21">LMG 31119</strain>
    </source>
</reference>
<feature type="transmembrane region" description="Helical" evidence="15">
    <location>
        <begin position="298"/>
        <end position="324"/>
    </location>
</feature>
<evidence type="ECO:0000256" key="14">
    <source>
        <dbReference type="SAM" id="MobiDB-lite"/>
    </source>
</evidence>
<comment type="subcellular location">
    <subcellularLocation>
        <location evidence="1">Host membrane</location>
    </subcellularLocation>
    <subcellularLocation>
        <location evidence="2">Secreted</location>
    </subcellularLocation>
</comment>
<dbReference type="RefSeq" id="WP_023872774.1">
    <property type="nucleotide sequence ID" value="NC_023018.2"/>
</dbReference>
<evidence type="ECO:0000256" key="5">
    <source>
        <dbReference type="ARBA" id="ARBA00022692"/>
    </source>
</evidence>
<dbReference type="InterPro" id="IPR032391">
    <property type="entry name" value="IpaB/BipB/SctE_N"/>
</dbReference>
<dbReference type="KEGG" id="prb:X636_11405"/>
<dbReference type="Pfam" id="PF04888">
    <property type="entry name" value="SseC"/>
    <property type="match status" value="1"/>
</dbReference>
<evidence type="ECO:0000256" key="2">
    <source>
        <dbReference type="ARBA" id="ARBA00004613"/>
    </source>
</evidence>
<dbReference type="OrthoDB" id="8934987at2"/>
<dbReference type="Gene3D" id="1.20.120.330">
    <property type="entry name" value="Nucleotidyltransferases domain 2"/>
    <property type="match status" value="2"/>
</dbReference>
<dbReference type="PRINTS" id="PR01375">
    <property type="entry name" value="BACINVASINB"/>
</dbReference>
<evidence type="ECO:0000313" key="19">
    <source>
        <dbReference type="EMBL" id="VVE71725.1"/>
    </source>
</evidence>
<dbReference type="GO" id="GO:0005576">
    <property type="term" value="C:extracellular region"/>
    <property type="evidence" value="ECO:0007669"/>
    <property type="project" value="UniProtKB-SubCell"/>
</dbReference>
<evidence type="ECO:0000256" key="6">
    <source>
        <dbReference type="ARBA" id="ARBA00022870"/>
    </source>
</evidence>
<dbReference type="Proteomes" id="UP000361468">
    <property type="component" value="Unassembled WGS sequence"/>
</dbReference>
<keyword evidence="10 15" id="KW-0472">Membrane</keyword>
<dbReference type="EMBL" id="CABPSO010000016">
    <property type="protein sequence ID" value="VVE71725.1"/>
    <property type="molecule type" value="Genomic_DNA"/>
</dbReference>
<evidence type="ECO:0000256" key="8">
    <source>
        <dbReference type="ARBA" id="ARBA00023026"/>
    </source>
</evidence>
<keyword evidence="8" id="KW-0843">Virulence</keyword>
<evidence type="ECO:0000256" key="13">
    <source>
        <dbReference type="SAM" id="Coils"/>
    </source>
</evidence>
<evidence type="ECO:0000256" key="7">
    <source>
        <dbReference type="ARBA" id="ARBA00022989"/>
    </source>
</evidence>
<keyword evidence="5 15" id="KW-0812">Transmembrane</keyword>
<feature type="transmembrane region" description="Helical" evidence="15">
    <location>
        <begin position="330"/>
        <end position="354"/>
    </location>
</feature>
<feature type="coiled-coil region" evidence="13">
    <location>
        <begin position="94"/>
        <end position="201"/>
    </location>
</feature>
<evidence type="ECO:0000259" key="17">
    <source>
        <dbReference type="Pfam" id="PF16535"/>
    </source>
</evidence>
<accession>A0A378YQL3</accession>
<dbReference type="AlphaFoldDB" id="A0A378YQL3"/>
<keyword evidence="7 15" id="KW-1133">Transmembrane helix</keyword>
<dbReference type="Pfam" id="PF16535">
    <property type="entry name" value="T3SSipB"/>
    <property type="match status" value="1"/>
</dbReference>
<feature type="domain" description="IpaB/BipB/SctE N-terminal" evidence="17">
    <location>
        <begin position="76"/>
        <end position="217"/>
    </location>
</feature>
<comment type="similarity">
    <text evidence="12">Belongs to the SctE/SipB/YopB family.</text>
</comment>
<evidence type="ECO:0000256" key="15">
    <source>
        <dbReference type="SAM" id="Phobius"/>
    </source>
</evidence>
<keyword evidence="9 13" id="KW-0175">Coiled coil</keyword>
<gene>
    <name evidence="18" type="primary">sipB</name>
    <name evidence="18" type="ORF">NCTC13160_03001</name>
    <name evidence="19" type="ORF">PPN31119_04019</name>
</gene>
<dbReference type="Proteomes" id="UP000254573">
    <property type="component" value="Unassembled WGS sequence"/>
</dbReference>
<dbReference type="GO" id="GO:0033644">
    <property type="term" value="C:host cell membrane"/>
    <property type="evidence" value="ECO:0007669"/>
    <property type="project" value="UniProtKB-SubCell"/>
</dbReference>